<name>A0ABP0W676_9BRYO</name>
<dbReference type="InterPro" id="IPR007248">
    <property type="entry name" value="Mpv17_PMP22"/>
</dbReference>
<dbReference type="EMBL" id="OZ020109">
    <property type="protein sequence ID" value="CAK9261446.1"/>
    <property type="molecule type" value="Genomic_DNA"/>
</dbReference>
<keyword evidence="9" id="KW-1185">Reference proteome</keyword>
<evidence type="ECO:0000256" key="3">
    <source>
        <dbReference type="ARBA" id="ARBA00022692"/>
    </source>
</evidence>
<evidence type="ECO:0000256" key="1">
    <source>
        <dbReference type="ARBA" id="ARBA00004141"/>
    </source>
</evidence>
<evidence type="ECO:0000256" key="4">
    <source>
        <dbReference type="ARBA" id="ARBA00022989"/>
    </source>
</evidence>
<dbReference type="PANTHER" id="PTHR11266:SF18">
    <property type="entry name" value="OS12G0508100 PROTEIN"/>
    <property type="match status" value="1"/>
</dbReference>
<keyword evidence="3 6" id="KW-0812">Transmembrane</keyword>
<comment type="similarity">
    <text evidence="2 6">Belongs to the peroxisomal membrane protein PXMP2/4 family.</text>
</comment>
<sequence length="290" mass="32578">MQRLTRQSGRHLLRLNPLFSSRISILQQSVYDPHQNWNRVRHHFAAVAAENPSKLSARHMKTGNYNNGGHGGRRCVSSSGGVPSSSSSSSSSGSHPSTESSSGGFRTWYLRMLEKNPMSTKSVTAAIFFTASDITAQGIERWSAAKGEPRVDWDKGRTMRMLAVGLLMSGPSLHLWFNLMSRTFPNPDIWSIVKKVSLGQLVFGPCFNTIFFSINGYAQGERGQQILDRLKRDLLPTWQHGLMFWPLLDFITFRYFPIRLQVLFNNCCSFVWTIYLTSIAGKSGVKPIQA</sequence>
<accession>A0ABP0W676</accession>
<proteinExistence type="inferred from homology"/>
<feature type="transmembrane region" description="Helical" evidence="6">
    <location>
        <begin position="262"/>
        <end position="281"/>
    </location>
</feature>
<feature type="compositionally biased region" description="Low complexity" evidence="7">
    <location>
        <begin position="74"/>
        <end position="103"/>
    </location>
</feature>
<protein>
    <submittedName>
        <fullName evidence="8">Uncharacterized protein</fullName>
    </submittedName>
</protein>
<feature type="region of interest" description="Disordered" evidence="7">
    <location>
        <begin position="52"/>
        <end position="103"/>
    </location>
</feature>
<feature type="transmembrane region" description="Helical" evidence="6">
    <location>
        <begin position="159"/>
        <end position="177"/>
    </location>
</feature>
<dbReference type="PANTHER" id="PTHR11266">
    <property type="entry name" value="PEROXISOMAL MEMBRANE PROTEIN 2, PXMP2 MPV17"/>
    <property type="match status" value="1"/>
</dbReference>
<keyword evidence="4 6" id="KW-1133">Transmembrane helix</keyword>
<reference evidence="8" key="1">
    <citation type="submission" date="2024-02" db="EMBL/GenBank/DDBJ databases">
        <authorList>
            <consortium name="ELIXIR-Norway"/>
            <consortium name="Elixir Norway"/>
        </authorList>
    </citation>
    <scope>NUCLEOTIDE SEQUENCE</scope>
</reference>
<organism evidence="8 9">
    <name type="scientific">Sphagnum jensenii</name>
    <dbReference type="NCBI Taxonomy" id="128206"/>
    <lineage>
        <taxon>Eukaryota</taxon>
        <taxon>Viridiplantae</taxon>
        <taxon>Streptophyta</taxon>
        <taxon>Embryophyta</taxon>
        <taxon>Bryophyta</taxon>
        <taxon>Sphagnophytina</taxon>
        <taxon>Sphagnopsida</taxon>
        <taxon>Sphagnales</taxon>
        <taxon>Sphagnaceae</taxon>
        <taxon>Sphagnum</taxon>
    </lineage>
</organism>
<evidence type="ECO:0000256" key="2">
    <source>
        <dbReference type="ARBA" id="ARBA00006824"/>
    </source>
</evidence>
<gene>
    <name evidence="8" type="ORF">CSSPJE1EN1_LOCUS6924</name>
</gene>
<evidence type="ECO:0000256" key="6">
    <source>
        <dbReference type="RuleBase" id="RU363053"/>
    </source>
</evidence>
<keyword evidence="5 6" id="KW-0472">Membrane</keyword>
<dbReference type="Pfam" id="PF04117">
    <property type="entry name" value="Mpv17_PMP22"/>
    <property type="match status" value="1"/>
</dbReference>
<comment type="subcellular location">
    <subcellularLocation>
        <location evidence="1">Membrane</location>
        <topology evidence="1">Multi-pass membrane protein</topology>
    </subcellularLocation>
</comment>
<evidence type="ECO:0000256" key="5">
    <source>
        <dbReference type="ARBA" id="ARBA00023136"/>
    </source>
</evidence>
<dbReference type="Proteomes" id="UP001497444">
    <property type="component" value="Chromosome 14"/>
</dbReference>
<evidence type="ECO:0000313" key="9">
    <source>
        <dbReference type="Proteomes" id="UP001497444"/>
    </source>
</evidence>
<evidence type="ECO:0000256" key="7">
    <source>
        <dbReference type="SAM" id="MobiDB-lite"/>
    </source>
</evidence>
<evidence type="ECO:0000313" key="8">
    <source>
        <dbReference type="EMBL" id="CAK9261446.1"/>
    </source>
</evidence>
<feature type="transmembrane region" description="Helical" evidence="6">
    <location>
        <begin position="197"/>
        <end position="218"/>
    </location>
</feature>